<keyword evidence="2" id="KW-1185">Reference proteome</keyword>
<dbReference type="HOGENOM" id="CLU_1933724_0_0_10"/>
<organism evidence="1 2">
    <name type="scientific">Bacteroides oleiciplenus YIT 12058</name>
    <dbReference type="NCBI Taxonomy" id="742727"/>
    <lineage>
        <taxon>Bacteria</taxon>
        <taxon>Pseudomonadati</taxon>
        <taxon>Bacteroidota</taxon>
        <taxon>Bacteroidia</taxon>
        <taxon>Bacteroidales</taxon>
        <taxon>Bacteroidaceae</taxon>
        <taxon>Bacteroides</taxon>
    </lineage>
</organism>
<name>K9E682_9BACE</name>
<evidence type="ECO:0000313" key="2">
    <source>
        <dbReference type="Proteomes" id="UP000009872"/>
    </source>
</evidence>
<dbReference type="OrthoDB" id="9979189at2"/>
<gene>
    <name evidence="1" type="ORF">HMPREF9447_00618</name>
</gene>
<comment type="caution">
    <text evidence="1">The sequence shown here is derived from an EMBL/GenBank/DDBJ whole genome shotgun (WGS) entry which is preliminary data.</text>
</comment>
<reference evidence="1 2" key="1">
    <citation type="submission" date="2012-09" db="EMBL/GenBank/DDBJ databases">
        <title>The Genome Sequence of Bacteroides oleiciplenus YIT 12058.</title>
        <authorList>
            <consortium name="The Broad Institute Genome Sequencing Platform"/>
            <person name="Earl A."/>
            <person name="Ward D."/>
            <person name="Feldgarden M."/>
            <person name="Gevers D."/>
            <person name="Morotomi M."/>
            <person name="Walker B."/>
            <person name="Young S.K."/>
            <person name="Zeng Q."/>
            <person name="Gargeya S."/>
            <person name="Fitzgerald M."/>
            <person name="Haas B."/>
            <person name="Abouelleil A."/>
            <person name="Alvarado L."/>
            <person name="Arachchi H.M."/>
            <person name="Berlin A.M."/>
            <person name="Chapman S.B."/>
            <person name="Goldberg J."/>
            <person name="Griggs A."/>
            <person name="Gujja S."/>
            <person name="Hansen M."/>
            <person name="Howarth C."/>
            <person name="Imamovic A."/>
            <person name="Larimer J."/>
            <person name="McCowen C."/>
            <person name="Montmayeur A."/>
            <person name="Murphy C."/>
            <person name="Neiman D."/>
            <person name="Pearson M."/>
            <person name="Priest M."/>
            <person name="Roberts A."/>
            <person name="Saif S."/>
            <person name="Shea T."/>
            <person name="Sisk P."/>
            <person name="Sykes S."/>
            <person name="Wortman J."/>
            <person name="Nusbaum C."/>
            <person name="Birren B."/>
        </authorList>
    </citation>
    <scope>NUCLEOTIDE SEQUENCE [LARGE SCALE GENOMIC DNA]</scope>
    <source>
        <strain evidence="1 2">YIT 12058</strain>
    </source>
</reference>
<dbReference type="Proteomes" id="UP000009872">
    <property type="component" value="Unassembled WGS sequence"/>
</dbReference>
<dbReference type="EMBL" id="ADLF01000002">
    <property type="protein sequence ID" value="EKU92168.1"/>
    <property type="molecule type" value="Genomic_DNA"/>
</dbReference>
<accession>K9E682</accession>
<protein>
    <submittedName>
        <fullName evidence="1">Uncharacterized protein</fullName>
    </submittedName>
</protein>
<dbReference type="eggNOG" id="ENOG5030YDU">
    <property type="taxonomic scope" value="Bacteria"/>
</dbReference>
<dbReference type="RefSeq" id="WP_009127949.1">
    <property type="nucleotide sequence ID" value="NZ_JH992940.1"/>
</dbReference>
<dbReference type="AlphaFoldDB" id="K9E682"/>
<evidence type="ECO:0000313" key="1">
    <source>
        <dbReference type="EMBL" id="EKU92168.1"/>
    </source>
</evidence>
<dbReference type="STRING" id="742727.HMPREF9447_00618"/>
<proteinExistence type="predicted"/>
<sequence length="133" mass="15463">MNTQHLARSLRELVTKMEHDKRMVRRGIPYIHLPTVPRWSLSLVICETIVLPIVNELCRDTGQIITFQYGTTTGFFYLMLKSRKFAILYIPNPASGQIYIKFLNEKGAQCMPSRLLNDADQITDYLNIFNRLI</sequence>